<accession>A0A8J7MC51</accession>
<name>A0A8J7MC51_9BACT</name>
<gene>
    <name evidence="3" type="ORF">JIN82_04210</name>
</gene>
<evidence type="ECO:0000259" key="2">
    <source>
        <dbReference type="Pfam" id="PF07589"/>
    </source>
</evidence>
<evidence type="ECO:0000313" key="4">
    <source>
        <dbReference type="Proteomes" id="UP000624703"/>
    </source>
</evidence>
<feature type="domain" description="Ice-binding protein C-terminal" evidence="2">
    <location>
        <begin position="245"/>
        <end position="267"/>
    </location>
</feature>
<dbReference type="InterPro" id="IPR013424">
    <property type="entry name" value="Ice-binding_C"/>
</dbReference>
<dbReference type="Pfam" id="PF07589">
    <property type="entry name" value="PEP-CTERM"/>
    <property type="match status" value="1"/>
</dbReference>
<feature type="chain" id="PRO_5035323835" evidence="1">
    <location>
        <begin position="21"/>
        <end position="268"/>
    </location>
</feature>
<organism evidence="3 4">
    <name type="scientific">Persicirhabdus sediminis</name>
    <dbReference type="NCBI Taxonomy" id="454144"/>
    <lineage>
        <taxon>Bacteria</taxon>
        <taxon>Pseudomonadati</taxon>
        <taxon>Verrucomicrobiota</taxon>
        <taxon>Verrucomicrobiia</taxon>
        <taxon>Verrucomicrobiales</taxon>
        <taxon>Verrucomicrobiaceae</taxon>
        <taxon>Persicirhabdus</taxon>
    </lineage>
</organism>
<feature type="signal peptide" evidence="1">
    <location>
        <begin position="1"/>
        <end position="20"/>
    </location>
</feature>
<dbReference type="AlphaFoldDB" id="A0A8J7MC51"/>
<evidence type="ECO:0000256" key="1">
    <source>
        <dbReference type="SAM" id="SignalP"/>
    </source>
</evidence>
<comment type="caution">
    <text evidence="3">The sequence shown here is derived from an EMBL/GenBank/DDBJ whole genome shotgun (WGS) entry which is preliminary data.</text>
</comment>
<keyword evidence="1" id="KW-0732">Signal</keyword>
<dbReference type="Proteomes" id="UP000624703">
    <property type="component" value="Unassembled WGS sequence"/>
</dbReference>
<evidence type="ECO:0000313" key="3">
    <source>
        <dbReference type="EMBL" id="MBK1790358.1"/>
    </source>
</evidence>
<sequence length="268" mass="27552">MNKIISPLLLSSAMLQLTHAATISYAFESSSYNAGVSGAGVTASAVSIQLAKGTINEFSYIQVSADGSVPSDSILQTDKYFFGVSTINDIDNGPVDSSDTGFFFKLTPDAGAALDFSSAVYSMDWGGTKGDGGGTGSGNPLTYGIFYSVNDGPIVELNAVAGETNPNAGQTDGLKVLSRDDDASLLADPIAVGLTNTGDFSLSGISGLSNDDTVTLYVLARTKKTGSNFSLIADNLKVDGIVSAPIPEPSSTALAGLAGFAFLLRRRK</sequence>
<dbReference type="EMBL" id="JAENIM010000021">
    <property type="protein sequence ID" value="MBK1790358.1"/>
    <property type="molecule type" value="Genomic_DNA"/>
</dbReference>
<dbReference type="NCBIfam" id="TIGR02595">
    <property type="entry name" value="PEP_CTERM"/>
    <property type="match status" value="1"/>
</dbReference>
<reference evidence="3" key="1">
    <citation type="submission" date="2021-01" db="EMBL/GenBank/DDBJ databases">
        <title>Modified the classification status of verrucomicrobia.</title>
        <authorList>
            <person name="Feng X."/>
        </authorList>
    </citation>
    <scope>NUCLEOTIDE SEQUENCE</scope>
    <source>
        <strain evidence="3">_KCTC 22039</strain>
    </source>
</reference>
<keyword evidence="4" id="KW-1185">Reference proteome</keyword>
<protein>
    <submittedName>
        <fullName evidence="3">PEP-CTERM sorting domain-containing protein</fullName>
    </submittedName>
</protein>
<dbReference type="RefSeq" id="WP_200310391.1">
    <property type="nucleotide sequence ID" value="NZ_JAENIM010000021.1"/>
</dbReference>
<proteinExistence type="predicted"/>